<dbReference type="InterPro" id="IPR003812">
    <property type="entry name" value="Fido"/>
</dbReference>
<protein>
    <recommendedName>
        <fullName evidence="1">Fido domain-containing protein</fullName>
    </recommendedName>
</protein>
<dbReference type="InterPro" id="IPR040198">
    <property type="entry name" value="Fido_containing"/>
</dbReference>
<dbReference type="GeneID" id="39493264"/>
<geneLocation type="plasmid" evidence="2 3">
    <name>68K</name>
</geneLocation>
<dbReference type="Gene3D" id="1.10.3290.10">
    <property type="entry name" value="Fido-like domain"/>
    <property type="match status" value="1"/>
</dbReference>
<dbReference type="Proteomes" id="UP000291236">
    <property type="component" value="Plasmid 68K"/>
</dbReference>
<dbReference type="RefSeq" id="WP_130613326.1">
    <property type="nucleotide sequence ID" value="NZ_AP019370.1"/>
</dbReference>
<dbReference type="PROSITE" id="PS51459">
    <property type="entry name" value="FIDO"/>
    <property type="match status" value="1"/>
</dbReference>
<accession>A0A4P2VQN3</accession>
<keyword evidence="3" id="KW-1185">Reference proteome</keyword>
<evidence type="ECO:0000313" key="3">
    <source>
        <dbReference type="Proteomes" id="UP000291236"/>
    </source>
</evidence>
<dbReference type="PANTHER" id="PTHR13504">
    <property type="entry name" value="FIDO DOMAIN-CONTAINING PROTEIN DDB_G0283145"/>
    <property type="match status" value="1"/>
</dbReference>
<dbReference type="EMBL" id="AP019370">
    <property type="protein sequence ID" value="BBH54740.1"/>
    <property type="molecule type" value="Genomic_DNA"/>
</dbReference>
<evidence type="ECO:0000313" key="2">
    <source>
        <dbReference type="EMBL" id="BBH54740.1"/>
    </source>
</evidence>
<dbReference type="AlphaFoldDB" id="A0A4P2VQN3"/>
<gene>
    <name evidence="2" type="ORF">JCM31447_32140</name>
</gene>
<name>A0A4P2VQN3_FLUSA</name>
<feature type="domain" description="Fido" evidence="1">
    <location>
        <begin position="83"/>
        <end position="241"/>
    </location>
</feature>
<evidence type="ECO:0000259" key="1">
    <source>
        <dbReference type="PROSITE" id="PS51459"/>
    </source>
</evidence>
<dbReference type="SUPFAM" id="SSF140931">
    <property type="entry name" value="Fic-like"/>
    <property type="match status" value="1"/>
</dbReference>
<proteinExistence type="predicted"/>
<sequence length="258" mass="31269">MKKCEDCKDKDNFVAFEYNCIHHNKCLYKNYDHLLIKNYFDYFNQKMTEDEMIYFSHEIESSYLEIKKKIESDYYTFPDSPSIFIEMLKTINGEIFKKTGIGFFGKFREKEIYFDVDAHHREGSKPEKIEIELTKFFNDYFLNINNEQWNNEERFLRLSSIFLETFFRIHPFPDGNGRTGRLFLILMGVHSKKFYFERFDIHNSDEKDYLKALRAAHKFYDHESPSKRKMAYNLLIEWLKSKLTHSDEFTGIEEPPIR</sequence>
<reference evidence="2 3" key="1">
    <citation type="submission" date="2018-12" db="EMBL/GenBank/DDBJ databases">
        <title>Rubrispira sanarue gen. nov., sp., nov., a member of the order Silvanigrellales, isolated from a brackish lake in Hamamatsu Japan.</title>
        <authorList>
            <person name="Maejima Y."/>
            <person name="Iino T."/>
            <person name="Muraguchi Y."/>
            <person name="Fukuda K."/>
            <person name="Nojiri H."/>
            <person name="Ohkuma M."/>
            <person name="Moriuchi R."/>
            <person name="Dohra H."/>
            <person name="Kimbara K."/>
            <person name="Shintani M."/>
        </authorList>
    </citation>
    <scope>NUCLEOTIDE SEQUENCE [LARGE SCALE GENOMIC DNA]</scope>
    <source>
        <strain evidence="2 3">RF1110005</strain>
        <plasmid evidence="2 3">68K</plasmid>
    </source>
</reference>
<dbReference type="PANTHER" id="PTHR13504:SF38">
    <property type="entry name" value="FIDO DOMAIN-CONTAINING PROTEIN"/>
    <property type="match status" value="1"/>
</dbReference>
<dbReference type="KEGG" id="sbf:JCM31447_32140"/>
<dbReference type="Pfam" id="PF02661">
    <property type="entry name" value="Fic"/>
    <property type="match status" value="1"/>
</dbReference>
<dbReference type="InterPro" id="IPR036597">
    <property type="entry name" value="Fido-like_dom_sf"/>
</dbReference>
<organism evidence="2 3">
    <name type="scientific">Fluviispira sanaruensis</name>
    <dbReference type="NCBI Taxonomy" id="2493639"/>
    <lineage>
        <taxon>Bacteria</taxon>
        <taxon>Pseudomonadati</taxon>
        <taxon>Bdellovibrionota</taxon>
        <taxon>Oligoflexia</taxon>
        <taxon>Silvanigrellales</taxon>
        <taxon>Silvanigrellaceae</taxon>
        <taxon>Fluviispira</taxon>
    </lineage>
</organism>
<keyword evidence="2" id="KW-0614">Plasmid</keyword>
<dbReference type="OrthoDB" id="9813719at2"/>